<accession>A0A814BDQ6</accession>
<keyword evidence="1" id="KW-0732">Signal</keyword>
<reference evidence="2" key="1">
    <citation type="submission" date="2021-02" db="EMBL/GenBank/DDBJ databases">
        <authorList>
            <person name="Nowell W R."/>
        </authorList>
    </citation>
    <scope>NUCLEOTIDE SEQUENCE</scope>
</reference>
<name>A0A814BDQ6_9BILA</name>
<feature type="signal peptide" evidence="1">
    <location>
        <begin position="1"/>
        <end position="18"/>
    </location>
</feature>
<organism evidence="2 4">
    <name type="scientific">Rotaria sordida</name>
    <dbReference type="NCBI Taxonomy" id="392033"/>
    <lineage>
        <taxon>Eukaryota</taxon>
        <taxon>Metazoa</taxon>
        <taxon>Spiralia</taxon>
        <taxon>Gnathifera</taxon>
        <taxon>Rotifera</taxon>
        <taxon>Eurotatoria</taxon>
        <taxon>Bdelloidea</taxon>
        <taxon>Philodinida</taxon>
        <taxon>Philodinidae</taxon>
        <taxon>Rotaria</taxon>
    </lineage>
</organism>
<comment type="caution">
    <text evidence="2">The sequence shown here is derived from an EMBL/GenBank/DDBJ whole genome shotgun (WGS) entry which is preliminary data.</text>
</comment>
<feature type="chain" id="PRO_5035599572" evidence="1">
    <location>
        <begin position="19"/>
        <end position="123"/>
    </location>
</feature>
<protein>
    <submittedName>
        <fullName evidence="2">Uncharacterized protein</fullName>
    </submittedName>
</protein>
<dbReference type="EMBL" id="CAJNOO010000383">
    <property type="protein sequence ID" value="CAF0926806.1"/>
    <property type="molecule type" value="Genomic_DNA"/>
</dbReference>
<gene>
    <name evidence="3" type="ORF">OTI717_LOCUS16276</name>
    <name evidence="2" type="ORF">RFH988_LOCUS10311</name>
</gene>
<dbReference type="Proteomes" id="UP000663823">
    <property type="component" value="Unassembled WGS sequence"/>
</dbReference>
<dbReference type="AlphaFoldDB" id="A0A814BDQ6"/>
<dbReference type="OrthoDB" id="9977945at2759"/>
<dbReference type="EMBL" id="CAJOAX010002011">
    <property type="protein sequence ID" value="CAF3763965.1"/>
    <property type="molecule type" value="Genomic_DNA"/>
</dbReference>
<dbReference type="Proteomes" id="UP000663882">
    <property type="component" value="Unassembled WGS sequence"/>
</dbReference>
<sequence length="123" mass="14443">MRSFFIGLFFLLIVSYWAHIFLTREIHTNELATVIIDNSPIDNGMCECRCCLLSGTMCETIIRYSISFKKNFSCDLCTNEYCTMNINETEQCEWMHTMKANCYQYESRQKSLSSFVNVRPILQ</sequence>
<evidence type="ECO:0000313" key="3">
    <source>
        <dbReference type="EMBL" id="CAF3763965.1"/>
    </source>
</evidence>
<evidence type="ECO:0000313" key="4">
    <source>
        <dbReference type="Proteomes" id="UP000663882"/>
    </source>
</evidence>
<proteinExistence type="predicted"/>
<evidence type="ECO:0000256" key="1">
    <source>
        <dbReference type="SAM" id="SignalP"/>
    </source>
</evidence>
<evidence type="ECO:0000313" key="2">
    <source>
        <dbReference type="EMBL" id="CAF0926806.1"/>
    </source>
</evidence>